<comment type="caution">
    <text evidence="2">The sequence shown here is derived from an EMBL/GenBank/DDBJ whole genome shotgun (WGS) entry which is preliminary data.</text>
</comment>
<dbReference type="AlphaFoldDB" id="X0X8Q2"/>
<name>X0X8Q2_9ZZZZ</name>
<dbReference type="InterPro" id="IPR050206">
    <property type="entry name" value="FtsK/SpoIIIE/SftA"/>
</dbReference>
<dbReference type="PANTHER" id="PTHR22683">
    <property type="entry name" value="SPORULATION PROTEIN RELATED"/>
    <property type="match status" value="1"/>
</dbReference>
<feature type="domain" description="FtsK gamma" evidence="1">
    <location>
        <begin position="96"/>
        <end position="152"/>
    </location>
</feature>
<dbReference type="InterPro" id="IPR036390">
    <property type="entry name" value="WH_DNA-bd_sf"/>
</dbReference>
<feature type="non-terminal residue" evidence="2">
    <location>
        <position position="1"/>
    </location>
</feature>
<sequence>TGLIKANFPTRISFAVTSHVDSRTILDMVGAEKLLGRGDMLYMPTEASKPKRLQGSFVSDAEIERLVYFWGNQRQIEVSPVDFDEVAERPLSAQIAAPPDTLLEEAKRLAQEHKHISASFLQRRLRIGYPRAARLMEALEQAGLVETAQPKRES</sequence>
<proteinExistence type="predicted"/>
<dbReference type="InterPro" id="IPR018541">
    <property type="entry name" value="Ftsk_gamma"/>
</dbReference>
<dbReference type="SUPFAM" id="SSF50249">
    <property type="entry name" value="Nucleic acid-binding proteins"/>
    <property type="match status" value="1"/>
</dbReference>
<evidence type="ECO:0000259" key="1">
    <source>
        <dbReference type="SMART" id="SM00843"/>
    </source>
</evidence>
<dbReference type="Pfam" id="PF09397">
    <property type="entry name" value="FtsK_gamma"/>
    <property type="match status" value="1"/>
</dbReference>
<organism evidence="2">
    <name type="scientific">marine sediment metagenome</name>
    <dbReference type="NCBI Taxonomy" id="412755"/>
    <lineage>
        <taxon>unclassified sequences</taxon>
        <taxon>metagenomes</taxon>
        <taxon>ecological metagenomes</taxon>
    </lineage>
</organism>
<protein>
    <recommendedName>
        <fullName evidence="1">FtsK gamma domain-containing protein</fullName>
    </recommendedName>
</protein>
<dbReference type="PANTHER" id="PTHR22683:SF41">
    <property type="entry name" value="DNA TRANSLOCASE FTSK"/>
    <property type="match status" value="1"/>
</dbReference>
<dbReference type="InterPro" id="IPR012340">
    <property type="entry name" value="NA-bd_OB-fold"/>
</dbReference>
<dbReference type="EMBL" id="BARS01048111">
    <property type="protein sequence ID" value="GAG33013.1"/>
    <property type="molecule type" value="Genomic_DNA"/>
</dbReference>
<evidence type="ECO:0000313" key="2">
    <source>
        <dbReference type="EMBL" id="GAG33013.1"/>
    </source>
</evidence>
<dbReference type="InterPro" id="IPR027417">
    <property type="entry name" value="P-loop_NTPase"/>
</dbReference>
<reference evidence="2" key="1">
    <citation type="journal article" date="2014" name="Front. Microbiol.">
        <title>High frequency of phylogenetically diverse reductive dehalogenase-homologous genes in deep subseafloor sedimentary metagenomes.</title>
        <authorList>
            <person name="Kawai M."/>
            <person name="Futagami T."/>
            <person name="Toyoda A."/>
            <person name="Takaki Y."/>
            <person name="Nishi S."/>
            <person name="Hori S."/>
            <person name="Arai W."/>
            <person name="Tsubouchi T."/>
            <person name="Morono Y."/>
            <person name="Uchiyama I."/>
            <person name="Ito T."/>
            <person name="Fujiyama A."/>
            <person name="Inagaki F."/>
            <person name="Takami H."/>
        </authorList>
    </citation>
    <scope>NUCLEOTIDE SEQUENCE</scope>
    <source>
        <strain evidence="2">Expedition CK06-06</strain>
    </source>
</reference>
<dbReference type="SMART" id="SM00843">
    <property type="entry name" value="Ftsk_gamma"/>
    <property type="match status" value="1"/>
</dbReference>
<dbReference type="Gene3D" id="3.40.50.300">
    <property type="entry name" value="P-loop containing nucleotide triphosphate hydrolases"/>
    <property type="match status" value="1"/>
</dbReference>
<dbReference type="Gene3D" id="1.10.10.10">
    <property type="entry name" value="Winged helix-like DNA-binding domain superfamily/Winged helix DNA-binding domain"/>
    <property type="match status" value="1"/>
</dbReference>
<dbReference type="InterPro" id="IPR036388">
    <property type="entry name" value="WH-like_DNA-bd_sf"/>
</dbReference>
<dbReference type="SUPFAM" id="SSF46785">
    <property type="entry name" value="Winged helix' DNA-binding domain"/>
    <property type="match status" value="1"/>
</dbReference>
<gene>
    <name evidence="2" type="ORF">S01H1_72172</name>
</gene>
<accession>X0X8Q2</accession>